<reference evidence="2 4" key="1">
    <citation type="submission" date="2020-09" db="EMBL/GenBank/DDBJ databases">
        <title>Draft Genomes of Bacterial Isolates from North Pond Shallow Sediments.</title>
        <authorList>
            <person name="Kiel Reese B."/>
            <person name="Mullis M."/>
            <person name="Weisend R.E."/>
        </authorList>
    </citation>
    <scope>NUCLEOTIDE SEQUENCE</scope>
    <source>
        <strain evidence="2">KJE-2</strain>
        <strain evidence="1 4">KJE-3</strain>
    </source>
</reference>
<evidence type="ECO:0000313" key="1">
    <source>
        <dbReference type="EMBL" id="MBJ7265485.1"/>
    </source>
</evidence>
<sequence>MFDIQHDDECYILSTDKHQALPKLVLLIDEQGCVIDTVELAEDQHGPRPNFATKKYPSMRGGILECADHLAEFDDFKPHALALRNLSIQQIKERAQDVV</sequence>
<dbReference type="EMBL" id="JAEMOS010000002">
    <property type="protein sequence ID" value="MBJ7265485.1"/>
    <property type="molecule type" value="Genomic_DNA"/>
</dbReference>
<evidence type="ECO:0000313" key="2">
    <source>
        <dbReference type="EMBL" id="MBJ7316841.1"/>
    </source>
</evidence>
<organism evidence="2 3">
    <name type="scientific">Idiomarina abyssalis</name>
    <dbReference type="NCBI Taxonomy" id="86102"/>
    <lineage>
        <taxon>Bacteria</taxon>
        <taxon>Pseudomonadati</taxon>
        <taxon>Pseudomonadota</taxon>
        <taxon>Gammaproteobacteria</taxon>
        <taxon>Alteromonadales</taxon>
        <taxon>Idiomarinaceae</taxon>
        <taxon>Idiomarina</taxon>
    </lineage>
</organism>
<dbReference type="Proteomes" id="UP000655994">
    <property type="component" value="Unassembled WGS sequence"/>
</dbReference>
<name>A0A8I1GE94_9GAMM</name>
<protein>
    <submittedName>
        <fullName evidence="2">Uncharacterized protein</fullName>
    </submittedName>
</protein>
<accession>A0A8I1GE94</accession>
<dbReference type="AlphaFoldDB" id="A0A8I1GE94"/>
<comment type="caution">
    <text evidence="2">The sequence shown here is derived from an EMBL/GenBank/DDBJ whole genome shotgun (WGS) entry which is preliminary data.</text>
</comment>
<evidence type="ECO:0000313" key="4">
    <source>
        <dbReference type="Proteomes" id="UP000655994"/>
    </source>
</evidence>
<proteinExistence type="predicted"/>
<dbReference type="Proteomes" id="UP000621390">
    <property type="component" value="Unassembled WGS sequence"/>
</dbReference>
<evidence type="ECO:0000313" key="3">
    <source>
        <dbReference type="Proteomes" id="UP000621390"/>
    </source>
</evidence>
<dbReference type="RefSeq" id="WP_199493299.1">
    <property type="nucleotide sequence ID" value="NZ_JAEMOP010000009.1"/>
</dbReference>
<dbReference type="EMBL" id="JAEMOP010000009">
    <property type="protein sequence ID" value="MBJ7316841.1"/>
    <property type="molecule type" value="Genomic_DNA"/>
</dbReference>
<gene>
    <name evidence="1" type="ORF">JHC10_00870</name>
    <name evidence="2" type="ORF">JHC11_12670</name>
</gene>
<keyword evidence="4" id="KW-1185">Reference proteome</keyword>